<keyword evidence="3" id="KW-1185">Reference proteome</keyword>
<dbReference type="AlphaFoldDB" id="A0A0U5ERX0"/>
<reference evidence="3" key="1">
    <citation type="submission" date="2015-09" db="EMBL/GenBank/DDBJ databases">
        <authorList>
            <person name="Bertelli C."/>
        </authorList>
    </citation>
    <scope>NUCLEOTIDE SEQUENCE [LARGE SCALE GENOMIC DNA]</scope>
    <source>
        <strain evidence="3">KNic</strain>
    </source>
</reference>
<feature type="transmembrane region" description="Helical" evidence="1">
    <location>
        <begin position="52"/>
        <end position="72"/>
    </location>
</feature>
<keyword evidence="1" id="KW-1133">Transmembrane helix</keyword>
<dbReference type="RefSeq" id="WP_059061078.1">
    <property type="nucleotide sequence ID" value="NZ_LN879502.1"/>
</dbReference>
<dbReference type="STRING" id="389348.PNK_1311"/>
<protein>
    <submittedName>
        <fullName evidence="2">Conserved hypothetical membrane protein</fullName>
    </submittedName>
</protein>
<keyword evidence="1" id="KW-0812">Transmembrane</keyword>
<accession>A0A0U5ERX0</accession>
<evidence type="ECO:0000313" key="2">
    <source>
        <dbReference type="EMBL" id="CUI16928.1"/>
    </source>
</evidence>
<gene>
    <name evidence="2" type="ORF">PNK_1311</name>
</gene>
<dbReference type="EMBL" id="LN879502">
    <property type="protein sequence ID" value="CUI16928.1"/>
    <property type="molecule type" value="Genomic_DNA"/>
</dbReference>
<name>A0A0U5ERX0_9BACT</name>
<dbReference type="PATRIC" id="fig|389348.3.peg.1467"/>
<sequence>MRFIGITICALITVLSMSFSFFKSKPRDYADIAREIRGNVGKKLSKKHRMNLIGVGGGMMGSVYMIGLSFQVRHPLEREEARYLVVDCTEELLAAVNGNEAIRPYLRDFPFTTKNVRIVIFSVQPNGKDVCDPAICVASVSESDEICYRTQEPNSPTYKNRCYEPYAEARAQILGESL</sequence>
<proteinExistence type="predicted"/>
<dbReference type="KEGG" id="pnl:PNK_1311"/>
<organism evidence="2 3">
    <name type="scientific">Candidatus Protochlamydia naegleriophila</name>
    <dbReference type="NCBI Taxonomy" id="389348"/>
    <lineage>
        <taxon>Bacteria</taxon>
        <taxon>Pseudomonadati</taxon>
        <taxon>Chlamydiota</taxon>
        <taxon>Chlamydiia</taxon>
        <taxon>Parachlamydiales</taxon>
        <taxon>Parachlamydiaceae</taxon>
        <taxon>Candidatus Protochlamydia</taxon>
    </lineage>
</organism>
<keyword evidence="1" id="KW-0472">Membrane</keyword>
<evidence type="ECO:0000313" key="3">
    <source>
        <dbReference type="Proteomes" id="UP000069902"/>
    </source>
</evidence>
<evidence type="ECO:0000256" key="1">
    <source>
        <dbReference type="SAM" id="Phobius"/>
    </source>
</evidence>
<dbReference type="InParanoid" id="A0A0U5ERX0"/>
<dbReference type="Proteomes" id="UP000069902">
    <property type="component" value="Chromosome cPNK"/>
</dbReference>